<keyword evidence="6" id="KW-1185">Reference proteome</keyword>
<keyword evidence="3" id="KW-0804">Transcription</keyword>
<evidence type="ECO:0000256" key="2">
    <source>
        <dbReference type="ARBA" id="ARBA00023125"/>
    </source>
</evidence>
<dbReference type="InterPro" id="IPR009057">
    <property type="entry name" value="Homeodomain-like_sf"/>
</dbReference>
<reference evidence="6" key="1">
    <citation type="submission" date="2016-10" db="EMBL/GenBank/DDBJ databases">
        <authorList>
            <person name="Varghese N."/>
            <person name="Submissions S."/>
        </authorList>
    </citation>
    <scope>NUCLEOTIDE SEQUENCE [LARGE SCALE GENOMIC DNA]</scope>
    <source>
        <strain evidence="6">NLAE-zl-G277</strain>
    </source>
</reference>
<dbReference type="GeneID" id="93280039"/>
<dbReference type="AlphaFoldDB" id="A0A1I0B488"/>
<keyword evidence="2" id="KW-0238">DNA-binding</keyword>
<dbReference type="PANTHER" id="PTHR43280">
    <property type="entry name" value="ARAC-FAMILY TRANSCRIPTIONAL REGULATOR"/>
    <property type="match status" value="1"/>
</dbReference>
<dbReference type="InterPro" id="IPR020449">
    <property type="entry name" value="Tscrpt_reg_AraC-type_HTH"/>
</dbReference>
<keyword evidence="1" id="KW-0805">Transcription regulation</keyword>
<dbReference type="PRINTS" id="PR00032">
    <property type="entry name" value="HTHARAC"/>
</dbReference>
<dbReference type="InterPro" id="IPR003313">
    <property type="entry name" value="AraC-bd"/>
</dbReference>
<dbReference type="EMBL" id="FOIM01000001">
    <property type="protein sequence ID" value="SET01569.1"/>
    <property type="molecule type" value="Genomic_DNA"/>
</dbReference>
<dbReference type="PROSITE" id="PS01124">
    <property type="entry name" value="HTH_ARAC_FAMILY_2"/>
    <property type="match status" value="1"/>
</dbReference>
<dbReference type="Pfam" id="PF02311">
    <property type="entry name" value="AraC_binding"/>
    <property type="match status" value="1"/>
</dbReference>
<sequence length="316" mass="36636">MKQSFPKCNQSDMEFVISTNEKQQEEVRFLSGDFPVSVYTQHYRHAASDYVPLHWHGELQVLWIAEGALEYSVNSRHFVLGPDKLLLVNRRQLHGSRTMDGDTRTLCINFTPDIFHPLIRENYVLPLLQSDSFTHSLLLLLPYQTEKLKTFLNWKCEPLQYFSVINFLSLVFEDILGSGGNTKNPQDYEEIKLIQTMIRFVQTHYAEPLTVRQISDHAITNKNRCTALFRKYTGLSPIKYLNEYRLYTAKNMIVNSDKPISEISADVGYNQISYFIEQFRGSYGLPPLKYRNQFGRRQLETDASAVSVARQNKISG</sequence>
<feature type="domain" description="HTH araC/xylS-type" evidence="4">
    <location>
        <begin position="195"/>
        <end position="293"/>
    </location>
</feature>
<evidence type="ECO:0000259" key="4">
    <source>
        <dbReference type="PROSITE" id="PS01124"/>
    </source>
</evidence>
<dbReference type="InterPro" id="IPR014710">
    <property type="entry name" value="RmlC-like_jellyroll"/>
</dbReference>
<dbReference type="InterPro" id="IPR037923">
    <property type="entry name" value="HTH-like"/>
</dbReference>
<dbReference type="SMART" id="SM00342">
    <property type="entry name" value="HTH_ARAC"/>
    <property type="match status" value="1"/>
</dbReference>
<dbReference type="Proteomes" id="UP000198508">
    <property type="component" value="Unassembled WGS sequence"/>
</dbReference>
<gene>
    <name evidence="5" type="ORF">SAMN05216313_101343</name>
</gene>
<dbReference type="InterPro" id="IPR018060">
    <property type="entry name" value="HTH_AraC"/>
</dbReference>
<dbReference type="Gene3D" id="1.10.10.60">
    <property type="entry name" value="Homeodomain-like"/>
    <property type="match status" value="2"/>
</dbReference>
<proteinExistence type="predicted"/>
<evidence type="ECO:0000313" key="6">
    <source>
        <dbReference type="Proteomes" id="UP000198508"/>
    </source>
</evidence>
<dbReference type="GO" id="GO:0043565">
    <property type="term" value="F:sequence-specific DNA binding"/>
    <property type="evidence" value="ECO:0007669"/>
    <property type="project" value="InterPro"/>
</dbReference>
<dbReference type="Gene3D" id="2.60.120.10">
    <property type="entry name" value="Jelly Rolls"/>
    <property type="match status" value="1"/>
</dbReference>
<accession>A0A1I0B488</accession>
<dbReference type="PANTHER" id="PTHR43280:SF2">
    <property type="entry name" value="HTH-TYPE TRANSCRIPTIONAL REGULATOR EXSA"/>
    <property type="match status" value="1"/>
</dbReference>
<organism evidence="5 6">
    <name type="scientific">Enterocloster lavalensis</name>
    <dbReference type="NCBI Taxonomy" id="460384"/>
    <lineage>
        <taxon>Bacteria</taxon>
        <taxon>Bacillati</taxon>
        <taxon>Bacillota</taxon>
        <taxon>Clostridia</taxon>
        <taxon>Lachnospirales</taxon>
        <taxon>Lachnospiraceae</taxon>
        <taxon>Enterocloster</taxon>
    </lineage>
</organism>
<evidence type="ECO:0000256" key="1">
    <source>
        <dbReference type="ARBA" id="ARBA00023015"/>
    </source>
</evidence>
<evidence type="ECO:0000313" key="5">
    <source>
        <dbReference type="EMBL" id="SET01569.1"/>
    </source>
</evidence>
<name>A0A1I0B488_9FIRM</name>
<protein>
    <submittedName>
        <fullName evidence="5">AraC-like ligand binding domain-containing protein</fullName>
    </submittedName>
</protein>
<dbReference type="Pfam" id="PF12833">
    <property type="entry name" value="HTH_18"/>
    <property type="match status" value="1"/>
</dbReference>
<dbReference type="STRING" id="460384.SAMN05216313_101343"/>
<dbReference type="SUPFAM" id="SSF46689">
    <property type="entry name" value="Homeodomain-like"/>
    <property type="match status" value="2"/>
</dbReference>
<dbReference type="RefSeq" id="WP_092360587.1">
    <property type="nucleotide sequence ID" value="NZ_DAINWJ010000168.1"/>
</dbReference>
<dbReference type="GO" id="GO:0003700">
    <property type="term" value="F:DNA-binding transcription factor activity"/>
    <property type="evidence" value="ECO:0007669"/>
    <property type="project" value="InterPro"/>
</dbReference>
<evidence type="ECO:0000256" key="3">
    <source>
        <dbReference type="ARBA" id="ARBA00023163"/>
    </source>
</evidence>
<dbReference type="SUPFAM" id="SSF51215">
    <property type="entry name" value="Regulatory protein AraC"/>
    <property type="match status" value="1"/>
</dbReference>